<dbReference type="AlphaFoldDB" id="A0A5S3PUG2"/>
<dbReference type="Pfam" id="PF01968">
    <property type="entry name" value="Hydantoinase_A"/>
    <property type="match status" value="1"/>
</dbReference>
<proteinExistence type="predicted"/>
<keyword evidence="5" id="KW-1185">Reference proteome</keyword>
<gene>
    <name evidence="4" type="ORF">FEE95_04120</name>
</gene>
<dbReference type="PANTHER" id="PTHR11365">
    <property type="entry name" value="5-OXOPROLINASE RELATED"/>
    <property type="match status" value="1"/>
</dbReference>
<dbReference type="EMBL" id="VATY01000001">
    <property type="protein sequence ID" value="TMM58625.1"/>
    <property type="molecule type" value="Genomic_DNA"/>
</dbReference>
<dbReference type="InterPro" id="IPR045079">
    <property type="entry name" value="Oxoprolinase-like"/>
</dbReference>
<dbReference type="InterPro" id="IPR043129">
    <property type="entry name" value="ATPase_NBD"/>
</dbReference>
<sequence length="690" mass="76082">MKLGIDIGGTFTDFVLFDNNSNQLYFAKTLTTYPDPTIGIFNGVKEIEDKFNFPVKNMDGIVHGTTLVTNAVIERKGAKTAFITTKGFEDVLEIGREMRYDIYDIFLTMPKPLVPRNLRMGISERVDIEGNVVTPLDEGALKSLANTLKENGIEAVGVCLLNSFANTSHEKTLGDYLSKNVPDMYYSLSSEIMPEIREYERSSATAMNAYVQPITDKYLKDFETQLRTAGFEGNINIMISSGRLTTIDGARKSPIHLLESGPAGGAMAGVFYGKHLQEENLLCFDMGGTTAKACVIYEGKPEITNHFEAGRVKRFKKGSGLPVRIPVIDLIEIGAGGGSIARVNNIGLLTVGPDSASSTPGPACYNLGGEDPTVTDADLVLGYLNADYFLGGEMKLSVEAARKAIENKLAKPMGISIEEAAMGVHRIVNENMANAARVHVLEKGMDPRHFNMIGFGGAGPVHSFGVARLLNTKRLIIPVGAGVTSAIGFLVSPVASEKIHSHISELKTLDWNEVNNFLSDMEEDGYKFLEKSNIDRKDAIISRVVEMRYYGQGHEITIDLPEGKLSDSDVAEIQARFVKEYEFRYNRSIEGMRMEMVTWRVVVEGPTPEMKVKQFTTQVGEEDAFKGTRKVYFEETGYLDCPVYNRYALKPDEKFDGPAIIEETESTTVIGVNTTIQVDKNKNILIDLHL</sequence>
<dbReference type="GO" id="GO:0017168">
    <property type="term" value="F:5-oxoprolinase (ATP-hydrolyzing) activity"/>
    <property type="evidence" value="ECO:0007669"/>
    <property type="project" value="TreeGrafter"/>
</dbReference>
<feature type="domain" description="Acetophenone carboxylase-like C-terminal" evidence="3">
    <location>
        <begin position="512"/>
        <end position="682"/>
    </location>
</feature>
<evidence type="ECO:0000259" key="3">
    <source>
        <dbReference type="Pfam" id="PF19278"/>
    </source>
</evidence>
<dbReference type="GO" id="GO:0006749">
    <property type="term" value="P:glutathione metabolic process"/>
    <property type="evidence" value="ECO:0007669"/>
    <property type="project" value="TreeGrafter"/>
</dbReference>
<comment type="caution">
    <text evidence="4">The sequence shown here is derived from an EMBL/GenBank/DDBJ whole genome shotgun (WGS) entry which is preliminary data.</text>
</comment>
<protein>
    <submittedName>
        <fullName evidence="4">Hydantoinase/oxoprolinase family protein</fullName>
    </submittedName>
</protein>
<dbReference type="Pfam" id="PF19278">
    <property type="entry name" value="Hydant_A_C"/>
    <property type="match status" value="1"/>
</dbReference>
<evidence type="ECO:0000313" key="5">
    <source>
        <dbReference type="Proteomes" id="UP000310314"/>
    </source>
</evidence>
<dbReference type="OrthoDB" id="9768323at2"/>
<name>A0A5S3PUG2_9FLAO</name>
<organism evidence="4 5">
    <name type="scientific">Maribacter algarum</name>
    <name type="common">ex Zhang et al. 2020</name>
    <dbReference type="NCBI Taxonomy" id="2578118"/>
    <lineage>
        <taxon>Bacteria</taxon>
        <taxon>Pseudomonadati</taxon>
        <taxon>Bacteroidota</taxon>
        <taxon>Flavobacteriia</taxon>
        <taxon>Flavobacteriales</taxon>
        <taxon>Flavobacteriaceae</taxon>
        <taxon>Maribacter</taxon>
    </lineage>
</organism>
<evidence type="ECO:0000313" key="4">
    <source>
        <dbReference type="EMBL" id="TMM58625.1"/>
    </source>
</evidence>
<dbReference type="Pfam" id="PF05378">
    <property type="entry name" value="Hydant_A_N"/>
    <property type="match status" value="1"/>
</dbReference>
<dbReference type="Proteomes" id="UP000310314">
    <property type="component" value="Unassembled WGS sequence"/>
</dbReference>
<dbReference type="GO" id="GO:0005829">
    <property type="term" value="C:cytosol"/>
    <property type="evidence" value="ECO:0007669"/>
    <property type="project" value="TreeGrafter"/>
</dbReference>
<evidence type="ECO:0000259" key="1">
    <source>
        <dbReference type="Pfam" id="PF01968"/>
    </source>
</evidence>
<feature type="domain" description="Hydantoinase A/oxoprolinase" evidence="1">
    <location>
        <begin position="201"/>
        <end position="497"/>
    </location>
</feature>
<dbReference type="PANTHER" id="PTHR11365:SF23">
    <property type="entry name" value="HYPOTHETICAL 5-OXOPROLINASE (EUROFUNG)-RELATED"/>
    <property type="match status" value="1"/>
</dbReference>
<dbReference type="SUPFAM" id="SSF53067">
    <property type="entry name" value="Actin-like ATPase domain"/>
    <property type="match status" value="1"/>
</dbReference>
<dbReference type="RefSeq" id="WP_138656557.1">
    <property type="nucleotide sequence ID" value="NZ_VATY01000001.1"/>
</dbReference>
<accession>A0A5S3PUG2</accession>
<evidence type="ECO:0000259" key="2">
    <source>
        <dbReference type="Pfam" id="PF05378"/>
    </source>
</evidence>
<dbReference type="InterPro" id="IPR002821">
    <property type="entry name" value="Hydantoinase_A"/>
</dbReference>
<dbReference type="InterPro" id="IPR049517">
    <property type="entry name" value="ACX-like_C"/>
</dbReference>
<feature type="domain" description="Hydantoinase/oxoprolinase N-terminal" evidence="2">
    <location>
        <begin position="3"/>
        <end position="179"/>
    </location>
</feature>
<dbReference type="InterPro" id="IPR008040">
    <property type="entry name" value="Hydant_A_N"/>
</dbReference>
<reference evidence="4 5" key="1">
    <citation type="submission" date="2019-05" db="EMBL/GenBank/DDBJ databases">
        <authorList>
            <person name="Zhang J.-Y."/>
            <person name="Feg X."/>
            <person name="Du Z.-J."/>
        </authorList>
    </citation>
    <scope>NUCLEOTIDE SEQUENCE [LARGE SCALE GENOMIC DNA]</scope>
    <source>
        <strain evidence="4 5">RZ26</strain>
    </source>
</reference>